<comment type="caution">
    <text evidence="7">The sequence shown here is derived from an EMBL/GenBank/DDBJ whole genome shotgun (WGS) entry which is preliminary data.</text>
</comment>
<dbReference type="InterPro" id="IPR029058">
    <property type="entry name" value="AB_hydrolase_fold"/>
</dbReference>
<dbReference type="EMBL" id="JAVHJL010000008">
    <property type="protein sequence ID" value="KAK6498904.1"/>
    <property type="molecule type" value="Genomic_DNA"/>
</dbReference>
<evidence type="ECO:0000256" key="6">
    <source>
        <dbReference type="ARBA" id="ARBA00023136"/>
    </source>
</evidence>
<accession>A0AAV9VYI9</accession>
<evidence type="ECO:0000313" key="7">
    <source>
        <dbReference type="EMBL" id="KAK6498904.1"/>
    </source>
</evidence>
<keyword evidence="8" id="KW-1185">Reference proteome</keyword>
<dbReference type="GO" id="GO:0005783">
    <property type="term" value="C:endoplasmic reticulum"/>
    <property type="evidence" value="ECO:0007669"/>
    <property type="project" value="UniProtKB-SubCell"/>
</dbReference>
<keyword evidence="5" id="KW-0496">Mitochondrion</keyword>
<evidence type="ECO:0000313" key="8">
    <source>
        <dbReference type="Proteomes" id="UP001370758"/>
    </source>
</evidence>
<dbReference type="InterPro" id="IPR052374">
    <property type="entry name" value="SERAC1"/>
</dbReference>
<evidence type="ECO:0000256" key="5">
    <source>
        <dbReference type="ARBA" id="ARBA00023128"/>
    </source>
</evidence>
<dbReference type="Proteomes" id="UP001370758">
    <property type="component" value="Unassembled WGS sequence"/>
</dbReference>
<dbReference type="GO" id="GO:0005739">
    <property type="term" value="C:mitochondrion"/>
    <property type="evidence" value="ECO:0007669"/>
    <property type="project" value="UniProtKB-SubCell"/>
</dbReference>
<gene>
    <name evidence="7" type="ORF">TWF481_011474</name>
</gene>
<evidence type="ECO:0000256" key="3">
    <source>
        <dbReference type="ARBA" id="ARBA00004370"/>
    </source>
</evidence>
<organism evidence="7 8">
    <name type="scientific">Arthrobotrys musiformis</name>
    <dbReference type="NCBI Taxonomy" id="47236"/>
    <lineage>
        <taxon>Eukaryota</taxon>
        <taxon>Fungi</taxon>
        <taxon>Dikarya</taxon>
        <taxon>Ascomycota</taxon>
        <taxon>Pezizomycotina</taxon>
        <taxon>Orbiliomycetes</taxon>
        <taxon>Orbiliales</taxon>
        <taxon>Orbiliaceae</taxon>
        <taxon>Arthrobotrys</taxon>
    </lineage>
</organism>
<dbReference type="Gene3D" id="3.40.50.1820">
    <property type="entry name" value="alpha/beta hydrolase"/>
    <property type="match status" value="1"/>
</dbReference>
<comment type="subcellular location">
    <subcellularLocation>
        <location evidence="2">Endoplasmic reticulum</location>
    </subcellularLocation>
    <subcellularLocation>
        <location evidence="3">Membrane</location>
    </subcellularLocation>
    <subcellularLocation>
        <location evidence="1">Mitochondrion</location>
    </subcellularLocation>
</comment>
<sequence>MSSTVAQKPKRVRPLTFRIQHINQNRTNEEVKDCMEKALANDGKEAKDISIELTFASDTKDSSRRVCCVTFHNKSKNAAATSQPAPPHPSLFDQLNYLLPTDHLMVDLRTGEEWESSYDYGSEVDEESEFMVTIDKGFRGLTPLYEPTDPKTVKANVIAVMGLTPHPYGVWQGERKDHMWLRHSFKHSEGLKDCRSLIFGYNGDLWVEALYKKEDFVNDLIDTFTKFTALHPNVTQAPLFQVLQAMTNRYPHTQEPIIFVGHSYGGLLITDLLRKSFSRHNDAQAYRVYQVTRGIFFFGTPHRGMFIDDLTKIIKDRRTLEITEQLEQKDLYYEGIFTEDQKDFIRVVREGDIKIYSFVEKELTNKLHMPEGGSSPIQSTERKEQVSSASASLSIFGLEKEHRANGKNHRNIVKFDSRYDETFKATEDFMVDCLKSMKEVEPLAGHGIAATPQAAALSE</sequence>
<dbReference type="AlphaFoldDB" id="A0AAV9VYI9"/>
<evidence type="ECO:0000256" key="1">
    <source>
        <dbReference type="ARBA" id="ARBA00004173"/>
    </source>
</evidence>
<protein>
    <recommendedName>
        <fullName evidence="9">DUF676 domain-containing protein</fullName>
    </recommendedName>
</protein>
<keyword evidence="4" id="KW-0256">Endoplasmic reticulum</keyword>
<reference evidence="7 8" key="1">
    <citation type="submission" date="2023-08" db="EMBL/GenBank/DDBJ databases">
        <authorList>
            <person name="Palmer J.M."/>
        </authorList>
    </citation>
    <scope>NUCLEOTIDE SEQUENCE [LARGE SCALE GENOMIC DNA]</scope>
    <source>
        <strain evidence="7 8">TWF481</strain>
    </source>
</reference>
<keyword evidence="6" id="KW-0472">Membrane</keyword>
<dbReference type="GO" id="GO:0016020">
    <property type="term" value="C:membrane"/>
    <property type="evidence" value="ECO:0007669"/>
    <property type="project" value="UniProtKB-SubCell"/>
</dbReference>
<dbReference type="PANTHER" id="PTHR48182:SF2">
    <property type="entry name" value="PROTEIN SERAC1"/>
    <property type="match status" value="1"/>
</dbReference>
<evidence type="ECO:0000256" key="2">
    <source>
        <dbReference type="ARBA" id="ARBA00004240"/>
    </source>
</evidence>
<proteinExistence type="predicted"/>
<name>A0AAV9VYI9_9PEZI</name>
<evidence type="ECO:0000256" key="4">
    <source>
        <dbReference type="ARBA" id="ARBA00022824"/>
    </source>
</evidence>
<dbReference type="PANTHER" id="PTHR48182">
    <property type="entry name" value="PROTEIN SERAC1"/>
    <property type="match status" value="1"/>
</dbReference>
<evidence type="ECO:0008006" key="9">
    <source>
        <dbReference type="Google" id="ProtNLM"/>
    </source>
</evidence>
<dbReference type="SUPFAM" id="SSF53474">
    <property type="entry name" value="alpha/beta-Hydrolases"/>
    <property type="match status" value="1"/>
</dbReference>